<feature type="transmembrane region" description="Helical" evidence="9">
    <location>
        <begin position="21"/>
        <end position="39"/>
    </location>
</feature>
<dbReference type="OrthoDB" id="2085311at2"/>
<comment type="subcellular location">
    <subcellularLocation>
        <location evidence="1 9">Cell inner membrane</location>
        <topology evidence="1 9">Multi-pass membrane protein</topology>
    </subcellularLocation>
</comment>
<feature type="transmembrane region" description="Helical" evidence="9">
    <location>
        <begin position="99"/>
        <end position="117"/>
    </location>
</feature>
<accession>A0A3A3G402</accession>
<comment type="subunit">
    <text evidence="9">The complex comprises the extracytoplasmic solute receptor protein and the two transmembrane proteins.</text>
</comment>
<dbReference type="InterPro" id="IPR007387">
    <property type="entry name" value="TRAP_DctQ"/>
</dbReference>
<comment type="similarity">
    <text evidence="8 9">Belongs to the TRAP transporter small permease family.</text>
</comment>
<sequence length="171" mass="18592">MPVQVEKVSFLTRFNAMLCRAAMVTAVAALFGIVFVVVWQVFGRYVLNDTPTWAEGTSLVLVIYVTMLGAAAGVRDAGHIGMESILILLPEKLRTKFEIVIHALVASFGVAMVWYGTVLGRSVMNYKIPSLGVSEGINYVAVVIAGVLIILFCIEHIIAIVTGKEVIPSWH</sequence>
<feature type="transmembrane region" description="Helical" evidence="9">
    <location>
        <begin position="137"/>
        <end position="161"/>
    </location>
</feature>
<evidence type="ECO:0000256" key="5">
    <source>
        <dbReference type="ARBA" id="ARBA00022692"/>
    </source>
</evidence>
<reference evidence="12" key="1">
    <citation type="submission" date="2018-09" db="EMBL/GenBank/DDBJ databases">
        <authorList>
            <person name="Zhu H."/>
        </authorList>
    </citation>
    <scope>NUCLEOTIDE SEQUENCE [LARGE SCALE GENOMIC DNA]</scope>
    <source>
        <strain evidence="12">K1R23-30</strain>
    </source>
</reference>
<dbReference type="PANTHER" id="PTHR35011">
    <property type="entry name" value="2,3-DIKETO-L-GULONATE TRAP TRANSPORTER SMALL PERMEASE PROTEIN YIAM"/>
    <property type="match status" value="1"/>
</dbReference>
<gene>
    <name evidence="11" type="ORF">D3871_26485</name>
</gene>
<dbReference type="EMBL" id="QYUO01000003">
    <property type="protein sequence ID" value="RJF92793.1"/>
    <property type="molecule type" value="Genomic_DNA"/>
</dbReference>
<keyword evidence="6 9" id="KW-1133">Transmembrane helix</keyword>
<keyword evidence="5 9" id="KW-0812">Transmembrane</keyword>
<dbReference type="InterPro" id="IPR055348">
    <property type="entry name" value="DctQ"/>
</dbReference>
<keyword evidence="4 9" id="KW-0997">Cell inner membrane</keyword>
<dbReference type="AlphaFoldDB" id="A0A3A3G402"/>
<evidence type="ECO:0000256" key="9">
    <source>
        <dbReference type="RuleBase" id="RU369079"/>
    </source>
</evidence>
<proteinExistence type="inferred from homology"/>
<evidence type="ECO:0000313" key="11">
    <source>
        <dbReference type="EMBL" id="RJF92793.1"/>
    </source>
</evidence>
<dbReference type="GO" id="GO:0015740">
    <property type="term" value="P:C4-dicarboxylate transport"/>
    <property type="evidence" value="ECO:0007669"/>
    <property type="project" value="TreeGrafter"/>
</dbReference>
<evidence type="ECO:0000256" key="3">
    <source>
        <dbReference type="ARBA" id="ARBA00022475"/>
    </source>
</evidence>
<evidence type="ECO:0000256" key="2">
    <source>
        <dbReference type="ARBA" id="ARBA00022448"/>
    </source>
</evidence>
<dbReference type="Pfam" id="PF04290">
    <property type="entry name" value="DctQ"/>
    <property type="match status" value="1"/>
</dbReference>
<keyword evidence="7 9" id="KW-0472">Membrane</keyword>
<keyword evidence="3" id="KW-1003">Cell membrane</keyword>
<evidence type="ECO:0000313" key="12">
    <source>
        <dbReference type="Proteomes" id="UP000265955"/>
    </source>
</evidence>
<evidence type="ECO:0000256" key="8">
    <source>
        <dbReference type="ARBA" id="ARBA00038436"/>
    </source>
</evidence>
<protein>
    <recommendedName>
        <fullName evidence="9">TRAP transporter small permease protein</fullName>
    </recommendedName>
</protein>
<evidence type="ECO:0000256" key="1">
    <source>
        <dbReference type="ARBA" id="ARBA00004429"/>
    </source>
</evidence>
<comment type="function">
    <text evidence="9">Part of the tripartite ATP-independent periplasmic (TRAP) transport system.</text>
</comment>
<comment type="caution">
    <text evidence="11">The sequence shown here is derived from an EMBL/GenBank/DDBJ whole genome shotgun (WGS) entry which is preliminary data.</text>
</comment>
<keyword evidence="12" id="KW-1185">Reference proteome</keyword>
<dbReference type="GO" id="GO:0005886">
    <property type="term" value="C:plasma membrane"/>
    <property type="evidence" value="ECO:0007669"/>
    <property type="project" value="UniProtKB-SubCell"/>
</dbReference>
<dbReference type="PANTHER" id="PTHR35011:SF11">
    <property type="entry name" value="TRAP TRANSPORTER SMALL PERMEASE PROTEIN"/>
    <property type="match status" value="1"/>
</dbReference>
<evidence type="ECO:0000256" key="4">
    <source>
        <dbReference type="ARBA" id="ARBA00022519"/>
    </source>
</evidence>
<feature type="domain" description="Tripartite ATP-independent periplasmic transporters DctQ component" evidence="10">
    <location>
        <begin position="33"/>
        <end position="161"/>
    </location>
</feature>
<dbReference type="Proteomes" id="UP000265955">
    <property type="component" value="Unassembled WGS sequence"/>
</dbReference>
<feature type="transmembrane region" description="Helical" evidence="9">
    <location>
        <begin position="59"/>
        <end position="78"/>
    </location>
</feature>
<evidence type="ECO:0000256" key="7">
    <source>
        <dbReference type="ARBA" id="ARBA00023136"/>
    </source>
</evidence>
<keyword evidence="2 9" id="KW-0813">Transport</keyword>
<evidence type="ECO:0000259" key="10">
    <source>
        <dbReference type="Pfam" id="PF04290"/>
    </source>
</evidence>
<name>A0A3A3G402_9BURK</name>
<dbReference type="GO" id="GO:0022857">
    <property type="term" value="F:transmembrane transporter activity"/>
    <property type="evidence" value="ECO:0007669"/>
    <property type="project" value="UniProtKB-UniRule"/>
</dbReference>
<evidence type="ECO:0000256" key="6">
    <source>
        <dbReference type="ARBA" id="ARBA00022989"/>
    </source>
</evidence>
<organism evidence="11 12">
    <name type="scientific">Noviherbaspirillum saxi</name>
    <dbReference type="NCBI Taxonomy" id="2320863"/>
    <lineage>
        <taxon>Bacteria</taxon>
        <taxon>Pseudomonadati</taxon>
        <taxon>Pseudomonadota</taxon>
        <taxon>Betaproteobacteria</taxon>
        <taxon>Burkholderiales</taxon>
        <taxon>Oxalobacteraceae</taxon>
        <taxon>Noviherbaspirillum</taxon>
    </lineage>
</organism>